<dbReference type="PANTHER" id="PTHR43201:SF5">
    <property type="entry name" value="MEDIUM-CHAIN ACYL-COA LIGASE ACSF2, MITOCHONDRIAL"/>
    <property type="match status" value="1"/>
</dbReference>
<dbReference type="GO" id="GO:0031956">
    <property type="term" value="F:medium-chain fatty acid-CoA ligase activity"/>
    <property type="evidence" value="ECO:0007669"/>
    <property type="project" value="TreeGrafter"/>
</dbReference>
<dbReference type="InterPro" id="IPR045851">
    <property type="entry name" value="AMP-bd_C_sf"/>
</dbReference>
<dbReference type="InterPro" id="IPR020845">
    <property type="entry name" value="AMP-binding_CS"/>
</dbReference>
<comment type="similarity">
    <text evidence="1">Belongs to the ATP-dependent AMP-binding enzyme family.</text>
</comment>
<accession>A0A846WL08</accession>
<organism evidence="5 6">
    <name type="scientific">Gordonia polyisoprenivorans</name>
    <dbReference type="NCBI Taxonomy" id="84595"/>
    <lineage>
        <taxon>Bacteria</taxon>
        <taxon>Bacillati</taxon>
        <taxon>Actinomycetota</taxon>
        <taxon>Actinomycetes</taxon>
        <taxon>Mycobacteriales</taxon>
        <taxon>Gordoniaceae</taxon>
        <taxon>Gordonia</taxon>
    </lineage>
</organism>
<feature type="domain" description="AMP-dependent synthetase/ligase" evidence="3">
    <location>
        <begin position="53"/>
        <end position="395"/>
    </location>
</feature>
<name>A0A846WL08_9ACTN</name>
<dbReference type="InterPro" id="IPR042099">
    <property type="entry name" value="ANL_N_sf"/>
</dbReference>
<dbReference type="GO" id="GO:0006631">
    <property type="term" value="P:fatty acid metabolic process"/>
    <property type="evidence" value="ECO:0007669"/>
    <property type="project" value="TreeGrafter"/>
</dbReference>
<dbReference type="Gene3D" id="3.40.50.12780">
    <property type="entry name" value="N-terminal domain of ligase-like"/>
    <property type="match status" value="1"/>
</dbReference>
<dbReference type="PROSITE" id="PS00455">
    <property type="entry name" value="AMP_BINDING"/>
    <property type="match status" value="1"/>
</dbReference>
<dbReference type="Gene3D" id="3.30.300.30">
    <property type="match status" value="1"/>
</dbReference>
<evidence type="ECO:0000256" key="1">
    <source>
        <dbReference type="ARBA" id="ARBA00006432"/>
    </source>
</evidence>
<dbReference type="RefSeq" id="WP_006371946.1">
    <property type="nucleotide sequence ID" value="NZ_JAAXPC010000004.1"/>
</dbReference>
<dbReference type="AlphaFoldDB" id="A0A846WL08"/>
<dbReference type="InterPro" id="IPR025110">
    <property type="entry name" value="AMP-bd_C"/>
</dbReference>
<gene>
    <name evidence="5" type="ORF">HGA05_08995</name>
</gene>
<dbReference type="CDD" id="cd04433">
    <property type="entry name" value="AFD_class_I"/>
    <property type="match status" value="1"/>
</dbReference>
<dbReference type="Pfam" id="PF00501">
    <property type="entry name" value="AMP-binding"/>
    <property type="match status" value="1"/>
</dbReference>
<evidence type="ECO:0000259" key="4">
    <source>
        <dbReference type="Pfam" id="PF13193"/>
    </source>
</evidence>
<evidence type="ECO:0000313" key="6">
    <source>
        <dbReference type="Proteomes" id="UP000563898"/>
    </source>
</evidence>
<dbReference type="Proteomes" id="UP000563898">
    <property type="component" value="Unassembled WGS sequence"/>
</dbReference>
<dbReference type="EMBL" id="JAAXPC010000004">
    <property type="protein sequence ID" value="NKY01706.1"/>
    <property type="molecule type" value="Genomic_DNA"/>
</dbReference>
<evidence type="ECO:0000256" key="2">
    <source>
        <dbReference type="ARBA" id="ARBA00022598"/>
    </source>
</evidence>
<keyword evidence="2" id="KW-0436">Ligase</keyword>
<dbReference type="Pfam" id="PF13193">
    <property type="entry name" value="AMP-binding_C"/>
    <property type="match status" value="1"/>
</dbReference>
<protein>
    <submittedName>
        <fullName evidence="5">AMP-binding protein</fullName>
    </submittedName>
</protein>
<comment type="caution">
    <text evidence="5">The sequence shown here is derived from an EMBL/GenBank/DDBJ whole genome shotgun (WGS) entry which is preliminary data.</text>
</comment>
<feature type="domain" description="AMP-binding enzyme C-terminal" evidence="4">
    <location>
        <begin position="443"/>
        <end position="518"/>
    </location>
</feature>
<evidence type="ECO:0000313" key="5">
    <source>
        <dbReference type="EMBL" id="NKY01706.1"/>
    </source>
</evidence>
<dbReference type="InterPro" id="IPR000873">
    <property type="entry name" value="AMP-dep_synth/lig_dom"/>
</dbReference>
<sequence length="535" mass="56765">MTHSLAGLRRIAVELRATGRLARAGILPGPTELPRSLRAARAGGGAMLTEVLAARFGDSVAVVDRGVPLTYRDLATATRRWITVLRDLDTTRERPTVGIMCRNSAQLVIALLGALAGGVRVVFLNTDMGSTQLTTICEREHIDLLLHDDEFTGRLSELTGVRTIRTEDLDSVLAAADDSIPPRAHGNPELVILTSGTSGVPRGAARSSSPLTMLSTLAGLLEKIPLRRSDVIYLAPPAFHGWGLIATLTGLLAGATLVFDGRFSAERAVATMLAENCTAFVAVPTMLKRIMDLDDAVLQPLSGRLRILGSGGARLDPDLVTAVTERFGPVLHNLYGATEVSYITIATPADLAHDPSCAGSAPLGVRVAILIDGMPVGPGRVGDIYVRTGAQMRSYTDGSSKHSVDGMVATGDTGYLDGAGRLYVRGRSDSMIVSGGENVYPEEVELALHRHPGVADATVFTVDDADFGQRLSAVVARRAGHDVDDTALKEHIGRELSRSRVPRDIVFVDEIARTATGKVTRAWLDEVTAGNSHVG</sequence>
<dbReference type="PANTHER" id="PTHR43201">
    <property type="entry name" value="ACYL-COA SYNTHETASE"/>
    <property type="match status" value="1"/>
</dbReference>
<dbReference type="SUPFAM" id="SSF56801">
    <property type="entry name" value="Acetyl-CoA synthetase-like"/>
    <property type="match status" value="1"/>
</dbReference>
<reference evidence="5 6" key="1">
    <citation type="submission" date="2020-04" db="EMBL/GenBank/DDBJ databases">
        <title>MicrobeNet Type strains.</title>
        <authorList>
            <person name="Nicholson A.C."/>
        </authorList>
    </citation>
    <scope>NUCLEOTIDE SEQUENCE [LARGE SCALE GENOMIC DNA]</scope>
    <source>
        <strain evidence="5 6">ATCC BAA-14</strain>
    </source>
</reference>
<evidence type="ECO:0000259" key="3">
    <source>
        <dbReference type="Pfam" id="PF00501"/>
    </source>
</evidence>
<proteinExistence type="inferred from homology"/>